<gene>
    <name evidence="2" type="ORF">METUNv1_01342</name>
</gene>
<dbReference type="AlphaFoldDB" id="F5RAQ7"/>
<evidence type="ECO:0000256" key="1">
    <source>
        <dbReference type="SAM" id="MobiDB-lite"/>
    </source>
</evidence>
<organism evidence="2 3">
    <name type="scientific">Methyloversatilis universalis (strain ATCC BAA-1314 / DSM 25237 / JCM 13912 / CCUG 52030 / FAM5)</name>
    <dbReference type="NCBI Taxonomy" id="1000565"/>
    <lineage>
        <taxon>Bacteria</taxon>
        <taxon>Pseudomonadati</taxon>
        <taxon>Pseudomonadota</taxon>
        <taxon>Betaproteobacteria</taxon>
        <taxon>Nitrosomonadales</taxon>
        <taxon>Sterolibacteriaceae</taxon>
        <taxon>Methyloversatilis</taxon>
    </lineage>
</organism>
<feature type="region of interest" description="Disordered" evidence="1">
    <location>
        <begin position="1"/>
        <end position="20"/>
    </location>
</feature>
<feature type="compositionally biased region" description="Basic and acidic residues" evidence="1">
    <location>
        <begin position="1"/>
        <end position="16"/>
    </location>
</feature>
<comment type="caution">
    <text evidence="2">The sequence shown here is derived from an EMBL/GenBank/DDBJ whole genome shotgun (WGS) entry which is preliminary data.</text>
</comment>
<name>F5RAQ7_METUF</name>
<reference evidence="2 3" key="1">
    <citation type="journal article" date="2011" name="J. Bacteriol.">
        <title>Genome sequence of Methyloversatilis universalis FAM5T, a methylotrophic representative of the order Rhodocyclales.</title>
        <authorList>
            <person name="Kittichotirat W."/>
            <person name="Good N.M."/>
            <person name="Hall R."/>
            <person name="Bringel F."/>
            <person name="Lajus A."/>
            <person name="Medigue C."/>
            <person name="Smalley N.E."/>
            <person name="Beck D."/>
            <person name="Bumgarner R."/>
            <person name="Vuilleumier S."/>
            <person name="Kalyuzhnaya M.G."/>
        </authorList>
    </citation>
    <scope>NUCLEOTIDE SEQUENCE [LARGE SCALE GENOMIC DNA]</scope>
    <source>
        <strain evidence="3">ATCC BAA-1314 / JCM 13912 / FAM5</strain>
    </source>
</reference>
<sequence length="157" mass="16254">MAERGVRLRSGDRSDEAGGCIVRRSAGAQQGELRAHDEVGGPSVRRHLCLSGLMAGDRCGSRRLNGGRIAAGAPRPLKTGALVAVRAAGGAALTEAGSGLTLTRRIEACAVGAAPRRDWGGGQAMSVDLRPHRGGGAAPTENWRACRGWRGRGRSTH</sequence>
<accession>F5RAQ7</accession>
<keyword evidence="3" id="KW-1185">Reference proteome</keyword>
<evidence type="ECO:0000313" key="2">
    <source>
        <dbReference type="EMBL" id="EGK72364.1"/>
    </source>
</evidence>
<evidence type="ECO:0000313" key="3">
    <source>
        <dbReference type="Proteomes" id="UP000005019"/>
    </source>
</evidence>
<proteinExistence type="predicted"/>
<dbReference type="Proteomes" id="UP000005019">
    <property type="component" value="Unassembled WGS sequence"/>
</dbReference>
<dbReference type="STRING" id="1000565.METUNv1_01342"/>
<dbReference type="EMBL" id="AFHG01000038">
    <property type="protein sequence ID" value="EGK72364.1"/>
    <property type="molecule type" value="Genomic_DNA"/>
</dbReference>
<protein>
    <submittedName>
        <fullName evidence="2">Uncharacterized protein</fullName>
    </submittedName>
</protein>